<evidence type="ECO:0000313" key="3">
    <source>
        <dbReference type="Proteomes" id="UP000717996"/>
    </source>
</evidence>
<feature type="compositionally biased region" description="Basic and acidic residues" evidence="1">
    <location>
        <begin position="76"/>
        <end position="85"/>
    </location>
</feature>
<name>A0A9P6Y871_RHIOR</name>
<protein>
    <submittedName>
        <fullName evidence="2">Uncharacterized protein</fullName>
    </submittedName>
</protein>
<dbReference type="OrthoDB" id="2267579at2759"/>
<feature type="region of interest" description="Disordered" evidence="1">
    <location>
        <begin position="48"/>
        <end position="85"/>
    </location>
</feature>
<sequence length="85" mass="10068">MQKQLEYKQEQDCFQLPRRQKRLPQHHHTSLRPVTFGFGTAKLQEQETRESVPKALELPTSLKHLETATSNDEEVKESTRNQHRM</sequence>
<dbReference type="AlphaFoldDB" id="A0A9P6Y871"/>
<dbReference type="EMBL" id="JAANIT010001176">
    <property type="protein sequence ID" value="KAG1541773.1"/>
    <property type="molecule type" value="Genomic_DNA"/>
</dbReference>
<reference evidence="2" key="1">
    <citation type="journal article" date="2020" name="Microb. Genom.">
        <title>Genetic diversity of clinical and environmental Mucorales isolates obtained from an investigation of mucormycosis cases among solid organ transplant recipients.</title>
        <authorList>
            <person name="Nguyen M.H."/>
            <person name="Kaul D."/>
            <person name="Muto C."/>
            <person name="Cheng S.J."/>
            <person name="Richter R.A."/>
            <person name="Bruno V.M."/>
            <person name="Liu G."/>
            <person name="Beyhan S."/>
            <person name="Sundermann A.J."/>
            <person name="Mounaud S."/>
            <person name="Pasculle A.W."/>
            <person name="Nierman W.C."/>
            <person name="Driscoll E."/>
            <person name="Cumbie R."/>
            <person name="Clancy C.J."/>
            <person name="Dupont C.L."/>
        </authorList>
    </citation>
    <scope>NUCLEOTIDE SEQUENCE</scope>
    <source>
        <strain evidence="2">GL16</strain>
    </source>
</reference>
<evidence type="ECO:0000313" key="2">
    <source>
        <dbReference type="EMBL" id="KAG1541773.1"/>
    </source>
</evidence>
<organism evidence="2 3">
    <name type="scientific">Rhizopus oryzae</name>
    <name type="common">Mucormycosis agent</name>
    <name type="synonym">Rhizopus arrhizus var. delemar</name>
    <dbReference type="NCBI Taxonomy" id="64495"/>
    <lineage>
        <taxon>Eukaryota</taxon>
        <taxon>Fungi</taxon>
        <taxon>Fungi incertae sedis</taxon>
        <taxon>Mucoromycota</taxon>
        <taxon>Mucoromycotina</taxon>
        <taxon>Mucoromycetes</taxon>
        <taxon>Mucorales</taxon>
        <taxon>Mucorineae</taxon>
        <taxon>Rhizopodaceae</taxon>
        <taxon>Rhizopus</taxon>
    </lineage>
</organism>
<gene>
    <name evidence="2" type="ORF">G6F51_007688</name>
</gene>
<comment type="caution">
    <text evidence="2">The sequence shown here is derived from an EMBL/GenBank/DDBJ whole genome shotgun (WGS) entry which is preliminary data.</text>
</comment>
<dbReference type="Proteomes" id="UP000717996">
    <property type="component" value="Unassembled WGS sequence"/>
</dbReference>
<evidence type="ECO:0000256" key="1">
    <source>
        <dbReference type="SAM" id="MobiDB-lite"/>
    </source>
</evidence>
<accession>A0A9P6Y871</accession>
<proteinExistence type="predicted"/>